<dbReference type="AlphaFoldDB" id="A0A6A5Z7C1"/>
<evidence type="ECO:0000313" key="2">
    <source>
        <dbReference type="Proteomes" id="UP000799770"/>
    </source>
</evidence>
<dbReference type="Proteomes" id="UP000799770">
    <property type="component" value="Unassembled WGS sequence"/>
</dbReference>
<reference evidence="1" key="1">
    <citation type="journal article" date="2020" name="Stud. Mycol.">
        <title>101 Dothideomycetes genomes: a test case for predicting lifestyles and emergence of pathogens.</title>
        <authorList>
            <person name="Haridas S."/>
            <person name="Albert R."/>
            <person name="Binder M."/>
            <person name="Bloem J."/>
            <person name="Labutti K."/>
            <person name="Salamov A."/>
            <person name="Andreopoulos B."/>
            <person name="Baker S."/>
            <person name="Barry K."/>
            <person name="Bills G."/>
            <person name="Bluhm B."/>
            <person name="Cannon C."/>
            <person name="Castanera R."/>
            <person name="Culley D."/>
            <person name="Daum C."/>
            <person name="Ezra D."/>
            <person name="Gonzalez J."/>
            <person name="Henrissat B."/>
            <person name="Kuo A."/>
            <person name="Liang C."/>
            <person name="Lipzen A."/>
            <person name="Lutzoni F."/>
            <person name="Magnuson J."/>
            <person name="Mondo S."/>
            <person name="Nolan M."/>
            <person name="Ohm R."/>
            <person name="Pangilinan J."/>
            <person name="Park H.-J."/>
            <person name="Ramirez L."/>
            <person name="Alfaro M."/>
            <person name="Sun H."/>
            <person name="Tritt A."/>
            <person name="Yoshinaga Y."/>
            <person name="Zwiers L.-H."/>
            <person name="Turgeon B."/>
            <person name="Goodwin S."/>
            <person name="Spatafora J."/>
            <person name="Crous P."/>
            <person name="Grigoriev I."/>
        </authorList>
    </citation>
    <scope>NUCLEOTIDE SEQUENCE</scope>
    <source>
        <strain evidence="1">CBS 627.86</strain>
    </source>
</reference>
<organism evidence="1 2">
    <name type="scientific">Lophiotrema nucula</name>
    <dbReference type="NCBI Taxonomy" id="690887"/>
    <lineage>
        <taxon>Eukaryota</taxon>
        <taxon>Fungi</taxon>
        <taxon>Dikarya</taxon>
        <taxon>Ascomycota</taxon>
        <taxon>Pezizomycotina</taxon>
        <taxon>Dothideomycetes</taxon>
        <taxon>Pleosporomycetidae</taxon>
        <taxon>Pleosporales</taxon>
        <taxon>Lophiotremataceae</taxon>
        <taxon>Lophiotrema</taxon>
    </lineage>
</organism>
<dbReference type="PANTHER" id="PTHR34724">
    <property type="entry name" value="OS12G0596101 PROTEIN"/>
    <property type="match status" value="1"/>
</dbReference>
<sequence length="101" mass="11583">MSNYNYAQQQSTGYRQQAYYYTQSHSTGQKAELLREAEQRRQFLSMCHQAKCGTCNKVTWWGCGNHIPGVMSNVPAEQWCVCEPKVEREGTQYPPKGSLGR</sequence>
<gene>
    <name evidence="1" type="ORF">BDV96DRAFT_63320</name>
</gene>
<accession>A0A6A5Z7C1</accession>
<dbReference type="EMBL" id="ML977323">
    <property type="protein sequence ID" value="KAF2115185.1"/>
    <property type="molecule type" value="Genomic_DNA"/>
</dbReference>
<keyword evidence="2" id="KW-1185">Reference proteome</keyword>
<evidence type="ECO:0000313" key="1">
    <source>
        <dbReference type="EMBL" id="KAF2115185.1"/>
    </source>
</evidence>
<dbReference type="PANTHER" id="PTHR34724:SF2">
    <property type="entry name" value="OS12G0596101 PROTEIN"/>
    <property type="match status" value="1"/>
</dbReference>
<name>A0A6A5Z7C1_9PLEO</name>
<dbReference type="OrthoDB" id="88410at2759"/>
<protein>
    <submittedName>
        <fullName evidence="1">Uncharacterized protein</fullName>
    </submittedName>
</protein>
<proteinExistence type="predicted"/>